<keyword evidence="1" id="KW-0812">Transmembrane</keyword>
<name>A0A3S0WZA3_9GAMM</name>
<keyword evidence="3" id="KW-1185">Reference proteome</keyword>
<feature type="transmembrane region" description="Helical" evidence="1">
    <location>
        <begin position="99"/>
        <end position="125"/>
    </location>
</feature>
<dbReference type="Gene3D" id="1.25.40.10">
    <property type="entry name" value="Tetratricopeptide repeat domain"/>
    <property type="match status" value="1"/>
</dbReference>
<evidence type="ECO:0008006" key="4">
    <source>
        <dbReference type="Google" id="ProtNLM"/>
    </source>
</evidence>
<accession>A0A3S0WZA3</accession>
<dbReference type="Proteomes" id="UP000288012">
    <property type="component" value="Unassembled WGS sequence"/>
</dbReference>
<protein>
    <recommendedName>
        <fullName evidence="4">Sel1 repeat family protein</fullName>
    </recommendedName>
</protein>
<evidence type="ECO:0000256" key="1">
    <source>
        <dbReference type="SAM" id="Phobius"/>
    </source>
</evidence>
<evidence type="ECO:0000313" key="3">
    <source>
        <dbReference type="Proteomes" id="UP000288012"/>
    </source>
</evidence>
<proteinExistence type="predicted"/>
<dbReference type="RefSeq" id="WP_127057286.1">
    <property type="nucleotide sequence ID" value="NZ_RZGR01000034.1"/>
</dbReference>
<evidence type="ECO:0000313" key="2">
    <source>
        <dbReference type="EMBL" id="RUQ81674.1"/>
    </source>
</evidence>
<dbReference type="InterPro" id="IPR011990">
    <property type="entry name" value="TPR-like_helical_dom_sf"/>
</dbReference>
<dbReference type="AlphaFoldDB" id="A0A3S0WZA3"/>
<comment type="caution">
    <text evidence="2">The sequence shown here is derived from an EMBL/GenBank/DDBJ whole genome shotgun (WGS) entry which is preliminary data.</text>
</comment>
<dbReference type="EMBL" id="RZGR01000034">
    <property type="protein sequence ID" value="RUQ81674.1"/>
    <property type="molecule type" value="Genomic_DNA"/>
</dbReference>
<organism evidence="2 3">
    <name type="scientific">Legionella septentrionalis</name>
    <dbReference type="NCBI Taxonomy" id="2498109"/>
    <lineage>
        <taxon>Bacteria</taxon>
        <taxon>Pseudomonadati</taxon>
        <taxon>Pseudomonadota</taxon>
        <taxon>Gammaproteobacteria</taxon>
        <taxon>Legionellales</taxon>
        <taxon>Legionellaceae</taxon>
        <taxon>Legionella</taxon>
    </lineage>
</organism>
<keyword evidence="1" id="KW-1133">Transmembrane helix</keyword>
<dbReference type="SUPFAM" id="SSF81901">
    <property type="entry name" value="HCP-like"/>
    <property type="match status" value="1"/>
</dbReference>
<gene>
    <name evidence="2" type="ORF">EKM59_09825</name>
</gene>
<sequence length="355" mass="40387">MPTPTASIEKSRNVNYAGLFVLIEKIKKHGDVLKTEGDDDKARALCDLASDLEQTVEKYRFKPITKGTKKELLADIDLDIRIHLQNSPIITKHRHWSTWIGLLIANTAFALVTGIIIGPMVKWWFTGSPWFWAKTTSEKLIDAVKEEVLELNQLSCLPSEVNELIGSFADAPSCLNLALTSHQAQNVLRVLTTKKNEYKEFSEKAKEFTAAITTMQTSSFVFKLKQAKETFQQLEPEIKKNWHWVKGKDALAIARYYAQFIDADAETFFWTKIAADKRVPMALFNMGTYHNEGRRTAVKSVEIAADYFLRIADTKDEEAAVALRKYLQRNQEVAKVMQQKSTAEEDTKPSSYSLR</sequence>
<keyword evidence="1" id="KW-0472">Membrane</keyword>
<reference evidence="2 3" key="1">
    <citation type="submission" date="2018-12" db="EMBL/GenBank/DDBJ databases">
        <title>Legionella sp,whole genome shotgun sequence.</title>
        <authorList>
            <person name="Wu H."/>
        </authorList>
    </citation>
    <scope>NUCLEOTIDE SEQUENCE [LARGE SCALE GENOMIC DNA]</scope>
    <source>
        <strain evidence="3">km714</strain>
    </source>
</reference>